<accession>A0ABW5E4R4</accession>
<dbReference type="PANTHER" id="PTHR33529">
    <property type="entry name" value="SLR0882 PROTEIN-RELATED"/>
    <property type="match status" value="1"/>
</dbReference>
<dbReference type="Proteomes" id="UP001597297">
    <property type="component" value="Unassembled WGS sequence"/>
</dbReference>
<keyword evidence="8" id="KW-1185">Reference proteome</keyword>
<gene>
    <name evidence="7" type="ORF">ACFSQZ_14175</name>
</gene>
<dbReference type="RefSeq" id="WP_377093705.1">
    <property type="nucleotide sequence ID" value="NZ_JBHSJM010000001.1"/>
</dbReference>
<comment type="subcellular location">
    <subcellularLocation>
        <location evidence="1">Cell membrane</location>
        <topology evidence="1">Multi-pass membrane protein</topology>
    </subcellularLocation>
</comment>
<evidence type="ECO:0000256" key="3">
    <source>
        <dbReference type="ARBA" id="ARBA00022692"/>
    </source>
</evidence>
<dbReference type="EMBL" id="JBHUJC010000043">
    <property type="protein sequence ID" value="MFD2277613.1"/>
    <property type="molecule type" value="Genomic_DNA"/>
</dbReference>
<evidence type="ECO:0000256" key="2">
    <source>
        <dbReference type="ARBA" id="ARBA00022475"/>
    </source>
</evidence>
<evidence type="ECO:0000256" key="1">
    <source>
        <dbReference type="ARBA" id="ARBA00004651"/>
    </source>
</evidence>
<keyword evidence="3 6" id="KW-0812">Transmembrane</keyword>
<feature type="transmembrane region" description="Helical" evidence="6">
    <location>
        <begin position="286"/>
        <end position="304"/>
    </location>
</feature>
<reference evidence="8" key="1">
    <citation type="journal article" date="2019" name="Int. J. Syst. Evol. Microbiol.">
        <title>The Global Catalogue of Microorganisms (GCM) 10K type strain sequencing project: providing services to taxonomists for standard genome sequencing and annotation.</title>
        <authorList>
            <consortium name="The Broad Institute Genomics Platform"/>
            <consortium name="The Broad Institute Genome Sequencing Center for Infectious Disease"/>
            <person name="Wu L."/>
            <person name="Ma J."/>
        </authorList>
    </citation>
    <scope>NUCLEOTIDE SEQUENCE [LARGE SCALE GENOMIC DNA]</scope>
    <source>
        <strain evidence="8">JCM 16545</strain>
    </source>
</reference>
<protein>
    <submittedName>
        <fullName evidence="7">LptF/LptG family permease</fullName>
    </submittedName>
</protein>
<name>A0ABW5E4R4_9BACT</name>
<dbReference type="Pfam" id="PF03739">
    <property type="entry name" value="LptF_LptG"/>
    <property type="match status" value="1"/>
</dbReference>
<organism evidence="7 8">
    <name type="scientific">Rubritalea spongiae</name>
    <dbReference type="NCBI Taxonomy" id="430797"/>
    <lineage>
        <taxon>Bacteria</taxon>
        <taxon>Pseudomonadati</taxon>
        <taxon>Verrucomicrobiota</taxon>
        <taxon>Verrucomicrobiia</taxon>
        <taxon>Verrucomicrobiales</taxon>
        <taxon>Rubritaleaceae</taxon>
        <taxon>Rubritalea</taxon>
    </lineage>
</organism>
<dbReference type="InterPro" id="IPR005495">
    <property type="entry name" value="LptG/LptF_permease"/>
</dbReference>
<keyword evidence="4 6" id="KW-1133">Transmembrane helix</keyword>
<feature type="transmembrane region" description="Helical" evidence="6">
    <location>
        <begin position="12"/>
        <end position="33"/>
    </location>
</feature>
<comment type="caution">
    <text evidence="7">The sequence shown here is derived from an EMBL/GenBank/DDBJ whole genome shotgun (WGS) entry which is preliminary data.</text>
</comment>
<keyword evidence="5 6" id="KW-0472">Membrane</keyword>
<sequence length="366" mass="41467">MLTADRYIGKQIIATTLFAVMILSGVFLLGNVFKEARPLFVGQHPSPYLFLEFIISVLPFSLMFTIPFSFLAAVMLVFGRLSADNELVAMRMAGRSLPRIAIPVFTVAITLSAFCFWLNVQIAPQAKQNVKDLLIQAVQEDPNKFLDPGVVQTQLDDKRIYVTERDGDMLYGVHIHDIGNQENQFRETLYTYAEKAHLAIDIELGQLQLRLEDATIETIDKNGIHTPISVAAVNPVIFDFNLEKKKRIRASYMTNTEIHNYLESTPDLDPEKRAEFKNQITHRRSYSLACIAFALVGVPLGMTTRRKESSSGFALSLAIGMGYFLFHIFANQSDSESTQISTLLYWLPNFLALIIGIYLFRRARRR</sequence>
<keyword evidence="2" id="KW-1003">Cell membrane</keyword>
<evidence type="ECO:0000256" key="6">
    <source>
        <dbReference type="SAM" id="Phobius"/>
    </source>
</evidence>
<feature type="transmembrane region" description="Helical" evidence="6">
    <location>
        <begin position="342"/>
        <end position="360"/>
    </location>
</feature>
<feature type="transmembrane region" description="Helical" evidence="6">
    <location>
        <begin position="53"/>
        <end position="79"/>
    </location>
</feature>
<feature type="transmembrane region" description="Helical" evidence="6">
    <location>
        <begin position="311"/>
        <end position="330"/>
    </location>
</feature>
<evidence type="ECO:0000313" key="7">
    <source>
        <dbReference type="EMBL" id="MFD2277613.1"/>
    </source>
</evidence>
<evidence type="ECO:0000313" key="8">
    <source>
        <dbReference type="Proteomes" id="UP001597297"/>
    </source>
</evidence>
<dbReference type="PANTHER" id="PTHR33529:SF2">
    <property type="entry name" value="LIPOPOLYSACCHARIDE EXPORT SYSTEM PERMEASE PROTEIN LPTG"/>
    <property type="match status" value="1"/>
</dbReference>
<feature type="transmembrane region" description="Helical" evidence="6">
    <location>
        <begin position="100"/>
        <end position="120"/>
    </location>
</feature>
<proteinExistence type="predicted"/>
<evidence type="ECO:0000256" key="4">
    <source>
        <dbReference type="ARBA" id="ARBA00022989"/>
    </source>
</evidence>
<evidence type="ECO:0000256" key="5">
    <source>
        <dbReference type="ARBA" id="ARBA00023136"/>
    </source>
</evidence>